<dbReference type="RefSeq" id="WP_343056504.1">
    <property type="nucleotide sequence ID" value="NZ_JACIDW010000006.1"/>
</dbReference>
<reference evidence="2 3" key="1">
    <citation type="submission" date="2020-08" db="EMBL/GenBank/DDBJ databases">
        <title>Genomic Encyclopedia of Type Strains, Phase IV (KMG-IV): sequencing the most valuable type-strain genomes for metagenomic binning, comparative biology and taxonomic classification.</title>
        <authorList>
            <person name="Goeker M."/>
        </authorList>
    </citation>
    <scope>NUCLEOTIDE SEQUENCE [LARGE SCALE GENOMIC DNA]</scope>
    <source>
        <strain evidence="2 3">DSM 26575</strain>
    </source>
</reference>
<sequence length="135" mass="14685">MSAPKLLSGGNPQIPKGEGDAPVQAYIAAMPGWKSAVGKQLDQLITSLVPDVRKAVKWNTPLYGAAGDGWFLAFHCFDRYIKVTFFKGASLVPLPPVGSKQDGVRYVHLHEDEQFDAVLLKGWILQAVELPGQVL</sequence>
<dbReference type="InterPro" id="IPR014922">
    <property type="entry name" value="YdhG-like"/>
</dbReference>
<evidence type="ECO:0000259" key="1">
    <source>
        <dbReference type="Pfam" id="PF08818"/>
    </source>
</evidence>
<proteinExistence type="predicted"/>
<evidence type="ECO:0000313" key="3">
    <source>
        <dbReference type="Proteomes" id="UP000582090"/>
    </source>
</evidence>
<keyword evidence="3" id="KW-1185">Reference proteome</keyword>
<evidence type="ECO:0000313" key="2">
    <source>
        <dbReference type="EMBL" id="MBB3964730.1"/>
    </source>
</evidence>
<dbReference type="Gene3D" id="3.90.1150.200">
    <property type="match status" value="1"/>
</dbReference>
<organism evidence="2 3">
    <name type="scientific">Rhizobium metallidurans</name>
    <dbReference type="NCBI Taxonomy" id="1265931"/>
    <lineage>
        <taxon>Bacteria</taxon>
        <taxon>Pseudomonadati</taxon>
        <taxon>Pseudomonadota</taxon>
        <taxon>Alphaproteobacteria</taxon>
        <taxon>Hyphomicrobiales</taxon>
        <taxon>Rhizobiaceae</taxon>
        <taxon>Rhizobium/Agrobacterium group</taxon>
        <taxon>Rhizobium</taxon>
    </lineage>
</organism>
<dbReference type="SUPFAM" id="SSF159888">
    <property type="entry name" value="YdhG-like"/>
    <property type="match status" value="1"/>
</dbReference>
<name>A0A7W6CW16_9HYPH</name>
<feature type="domain" description="YdhG-like" evidence="1">
    <location>
        <begin position="36"/>
        <end position="128"/>
    </location>
</feature>
<protein>
    <recommendedName>
        <fullName evidence="1">YdhG-like domain-containing protein</fullName>
    </recommendedName>
</protein>
<dbReference type="Proteomes" id="UP000582090">
    <property type="component" value="Unassembled WGS sequence"/>
</dbReference>
<dbReference type="Pfam" id="PF08818">
    <property type="entry name" value="DUF1801"/>
    <property type="match status" value="1"/>
</dbReference>
<accession>A0A7W6CW16</accession>
<dbReference type="AlphaFoldDB" id="A0A7W6CW16"/>
<gene>
    <name evidence="2" type="ORF">GGQ67_002393</name>
</gene>
<comment type="caution">
    <text evidence="2">The sequence shown here is derived from an EMBL/GenBank/DDBJ whole genome shotgun (WGS) entry which is preliminary data.</text>
</comment>
<dbReference type="EMBL" id="JACIDW010000006">
    <property type="protein sequence ID" value="MBB3964730.1"/>
    <property type="molecule type" value="Genomic_DNA"/>
</dbReference>